<feature type="region of interest" description="Disordered" evidence="1">
    <location>
        <begin position="163"/>
        <end position="199"/>
    </location>
</feature>
<evidence type="ECO:0000313" key="2">
    <source>
        <dbReference type="EMBL" id="TNN74513.1"/>
    </source>
</evidence>
<dbReference type="AlphaFoldDB" id="A0A4Z2IBN6"/>
<dbReference type="EMBL" id="SRLO01000113">
    <property type="protein sequence ID" value="TNN74513.1"/>
    <property type="molecule type" value="Genomic_DNA"/>
</dbReference>
<evidence type="ECO:0000256" key="1">
    <source>
        <dbReference type="SAM" id="MobiDB-lite"/>
    </source>
</evidence>
<evidence type="ECO:0000313" key="3">
    <source>
        <dbReference type="Proteomes" id="UP000314294"/>
    </source>
</evidence>
<feature type="region of interest" description="Disordered" evidence="1">
    <location>
        <begin position="111"/>
        <end position="141"/>
    </location>
</feature>
<feature type="compositionally biased region" description="Basic and acidic residues" evidence="1">
    <location>
        <begin position="265"/>
        <end position="274"/>
    </location>
</feature>
<gene>
    <name evidence="2" type="ORF">EYF80_015293</name>
</gene>
<feature type="compositionally biased region" description="Basic and acidic residues" evidence="1">
    <location>
        <begin position="121"/>
        <end position="141"/>
    </location>
</feature>
<feature type="compositionally biased region" description="Low complexity" evidence="1">
    <location>
        <begin position="13"/>
        <end position="26"/>
    </location>
</feature>
<keyword evidence="3" id="KW-1185">Reference proteome</keyword>
<dbReference type="Proteomes" id="UP000314294">
    <property type="component" value="Unassembled WGS sequence"/>
</dbReference>
<feature type="compositionally biased region" description="Polar residues" evidence="1">
    <location>
        <begin position="277"/>
        <end position="288"/>
    </location>
</feature>
<proteinExistence type="predicted"/>
<sequence>MPTCYMRMDEWTEAQPSPAASEASEPPLQPRGADLLWSSASCLSSRTASAPSLTHTQLLDRNTAAQIVATTATESVKRSDRANISTAGCGAEAPMSAHSEAPGVDTCEQGDQNPIGLYSGREPDRVARGDNISHRPNKETTITDRKEPMCSHLAELQASPHVGHFSHLSPDAPGTEQTQWPHSHLPRPLQRAPSSDAQASAPVLQLQYSPVQPLSQKPGWHTHTPHWKAPWPSTHWLLFASGGCRQSHEQRDSSSTSRLSCKPTGFREKCRGPDTHPGSSTDTLNTTCGAKRKSTKRAELTVATEEKTEGRLWDTPKLKMD</sequence>
<name>A0A4Z2IBN6_9TELE</name>
<accession>A0A4Z2IBN6</accession>
<reference evidence="2 3" key="1">
    <citation type="submission" date="2019-03" db="EMBL/GenBank/DDBJ databases">
        <title>First draft genome of Liparis tanakae, snailfish: a comprehensive survey of snailfish specific genes.</title>
        <authorList>
            <person name="Kim W."/>
            <person name="Song I."/>
            <person name="Jeong J.-H."/>
            <person name="Kim D."/>
            <person name="Kim S."/>
            <person name="Ryu S."/>
            <person name="Song J.Y."/>
            <person name="Lee S.K."/>
        </authorList>
    </citation>
    <scope>NUCLEOTIDE SEQUENCE [LARGE SCALE GENOMIC DNA]</scope>
    <source>
        <tissue evidence="2">Muscle</tissue>
    </source>
</reference>
<feature type="compositionally biased region" description="Basic and acidic residues" evidence="1">
    <location>
        <begin position="296"/>
        <end position="321"/>
    </location>
</feature>
<protein>
    <submittedName>
        <fullName evidence="2">Uncharacterized protein</fullName>
    </submittedName>
</protein>
<feature type="region of interest" description="Disordered" evidence="1">
    <location>
        <begin position="1"/>
        <end position="33"/>
    </location>
</feature>
<organism evidence="2 3">
    <name type="scientific">Liparis tanakae</name>
    <name type="common">Tanaka's snailfish</name>
    <dbReference type="NCBI Taxonomy" id="230148"/>
    <lineage>
        <taxon>Eukaryota</taxon>
        <taxon>Metazoa</taxon>
        <taxon>Chordata</taxon>
        <taxon>Craniata</taxon>
        <taxon>Vertebrata</taxon>
        <taxon>Euteleostomi</taxon>
        <taxon>Actinopterygii</taxon>
        <taxon>Neopterygii</taxon>
        <taxon>Teleostei</taxon>
        <taxon>Neoteleostei</taxon>
        <taxon>Acanthomorphata</taxon>
        <taxon>Eupercaria</taxon>
        <taxon>Perciformes</taxon>
        <taxon>Cottioidei</taxon>
        <taxon>Cottales</taxon>
        <taxon>Liparidae</taxon>
        <taxon>Liparis</taxon>
    </lineage>
</organism>
<feature type="region of interest" description="Disordered" evidence="1">
    <location>
        <begin position="246"/>
        <end position="321"/>
    </location>
</feature>
<comment type="caution">
    <text evidence="2">The sequence shown here is derived from an EMBL/GenBank/DDBJ whole genome shotgun (WGS) entry which is preliminary data.</text>
</comment>